<dbReference type="Proteomes" id="UP001595816">
    <property type="component" value="Unassembled WGS sequence"/>
</dbReference>
<gene>
    <name evidence="2" type="ORF">ACFOZ4_17840</name>
</gene>
<comment type="caution">
    <text evidence="2">The sequence shown here is derived from an EMBL/GenBank/DDBJ whole genome shotgun (WGS) entry which is preliminary data.</text>
</comment>
<reference evidence="3" key="1">
    <citation type="journal article" date="2019" name="Int. J. Syst. Evol. Microbiol.">
        <title>The Global Catalogue of Microorganisms (GCM) 10K type strain sequencing project: providing services to taxonomists for standard genome sequencing and annotation.</title>
        <authorList>
            <consortium name="The Broad Institute Genomics Platform"/>
            <consortium name="The Broad Institute Genome Sequencing Center for Infectious Disease"/>
            <person name="Wu L."/>
            <person name="Ma J."/>
        </authorList>
    </citation>
    <scope>NUCLEOTIDE SEQUENCE [LARGE SCALE GENOMIC DNA]</scope>
    <source>
        <strain evidence="3">CGMCC 4.7289</strain>
    </source>
</reference>
<evidence type="ECO:0000259" key="1">
    <source>
        <dbReference type="Pfam" id="PF00501"/>
    </source>
</evidence>
<dbReference type="PANTHER" id="PTHR45527">
    <property type="entry name" value="NONRIBOSOMAL PEPTIDE SYNTHETASE"/>
    <property type="match status" value="1"/>
</dbReference>
<name>A0ABV8LQF3_9ACTN</name>
<organism evidence="2 3">
    <name type="scientific">Hamadaea flava</name>
    <dbReference type="NCBI Taxonomy" id="1742688"/>
    <lineage>
        <taxon>Bacteria</taxon>
        <taxon>Bacillati</taxon>
        <taxon>Actinomycetota</taxon>
        <taxon>Actinomycetes</taxon>
        <taxon>Micromonosporales</taxon>
        <taxon>Micromonosporaceae</taxon>
        <taxon>Hamadaea</taxon>
    </lineage>
</organism>
<evidence type="ECO:0000313" key="2">
    <source>
        <dbReference type="EMBL" id="MFC4132474.1"/>
    </source>
</evidence>
<proteinExistence type="predicted"/>
<dbReference type="InterPro" id="IPR045851">
    <property type="entry name" value="AMP-bd_C_sf"/>
</dbReference>
<dbReference type="InterPro" id="IPR000873">
    <property type="entry name" value="AMP-dep_synth/lig_dom"/>
</dbReference>
<dbReference type="Pfam" id="PF00501">
    <property type="entry name" value="AMP-binding"/>
    <property type="match status" value="1"/>
</dbReference>
<protein>
    <submittedName>
        <fullName evidence="2">AMP-binding protein</fullName>
    </submittedName>
</protein>
<dbReference type="InterPro" id="IPR042099">
    <property type="entry name" value="ANL_N_sf"/>
</dbReference>
<dbReference type="EMBL" id="JBHSAY010000009">
    <property type="protein sequence ID" value="MFC4132474.1"/>
    <property type="molecule type" value="Genomic_DNA"/>
</dbReference>
<accession>A0ABV8LQF3</accession>
<dbReference type="Gene3D" id="3.30.300.30">
    <property type="match status" value="1"/>
</dbReference>
<evidence type="ECO:0000313" key="3">
    <source>
        <dbReference type="Proteomes" id="UP001595816"/>
    </source>
</evidence>
<sequence>MEPHLFGDAVAVRDRDGQLSYADLGDLSARVAAAVIRAGVAEGEPVLVHASLSRWAIAGMLGVLRAGACYVPIDAAFPADRQRQYAEASGAQVVLTEPGLPRLRPELTPIDLTTLPPGRAARHGRLAYTCYTSGSTGTPKPVTVSAAALAYSTAARLRYYRDRVGGFLLCSSISFDSSVAGIYWTLASGGAVLIPSPRPGDLVALGRTARAYRPTHLLLVPSLYAVALRGGLADDLRSLRTVVVAGEACPPSLVGEHFARLPGTRMFNEYGPTECTVWCTVHECTPEDAGQRSVPIGHPIPGTRVALLDGVLHVSSPGLAEPDTVTRTTVDGLPYYRTGDLVTQRADGALLYHGRGDDQLKLGGMRIERAEIEHALAGSPGIAYAAVGMAGGHLVGFLVTAEDAVDRRAVRHHLLAALPAAALPAQLIEVDEVPSLPNGKVDHGELDRRAAAALAALTGSTSLTYRVAG</sequence>
<dbReference type="RefSeq" id="WP_253753167.1">
    <property type="nucleotide sequence ID" value="NZ_JAMZDZ010000001.1"/>
</dbReference>
<dbReference type="SUPFAM" id="SSF56801">
    <property type="entry name" value="Acetyl-CoA synthetase-like"/>
    <property type="match status" value="1"/>
</dbReference>
<dbReference type="Gene3D" id="3.40.50.12780">
    <property type="entry name" value="N-terminal domain of ligase-like"/>
    <property type="match status" value="1"/>
</dbReference>
<dbReference type="PANTHER" id="PTHR45527:SF1">
    <property type="entry name" value="FATTY ACID SYNTHASE"/>
    <property type="match status" value="1"/>
</dbReference>
<keyword evidence="3" id="KW-1185">Reference proteome</keyword>
<feature type="domain" description="AMP-dependent synthetase/ligase" evidence="1">
    <location>
        <begin position="6"/>
        <end position="310"/>
    </location>
</feature>